<accession>A0A370NHD7</accession>
<keyword evidence="1" id="KW-1133">Transmembrane helix</keyword>
<evidence type="ECO:0000256" key="1">
    <source>
        <dbReference type="SAM" id="Phobius"/>
    </source>
</evidence>
<dbReference type="Proteomes" id="UP000255165">
    <property type="component" value="Unassembled WGS sequence"/>
</dbReference>
<name>A0A370NHD7_9BURK</name>
<gene>
    <name evidence="2" type="ORF">DN412_39475</name>
</gene>
<dbReference type="RefSeq" id="WP_115216506.1">
    <property type="nucleotide sequence ID" value="NZ_QKWJ01000121.1"/>
</dbReference>
<keyword evidence="3" id="KW-1185">Reference proteome</keyword>
<organism evidence="2 3">
    <name type="scientific">Cupriavidus lacunae</name>
    <dbReference type="NCBI Taxonomy" id="2666307"/>
    <lineage>
        <taxon>Bacteria</taxon>
        <taxon>Pseudomonadati</taxon>
        <taxon>Pseudomonadota</taxon>
        <taxon>Betaproteobacteria</taxon>
        <taxon>Burkholderiales</taxon>
        <taxon>Burkholderiaceae</taxon>
        <taxon>Cupriavidus</taxon>
    </lineage>
</organism>
<dbReference type="AlphaFoldDB" id="A0A370NHD7"/>
<reference evidence="3" key="1">
    <citation type="submission" date="2018-06" db="EMBL/GenBank/DDBJ databases">
        <authorList>
            <person name="Feng T."/>
            <person name="Jeon C.O."/>
        </authorList>
    </citation>
    <scope>NUCLEOTIDE SEQUENCE [LARGE SCALE GENOMIC DNA]</scope>
    <source>
        <strain evidence="3">S23</strain>
    </source>
</reference>
<feature type="transmembrane region" description="Helical" evidence="1">
    <location>
        <begin position="26"/>
        <end position="49"/>
    </location>
</feature>
<evidence type="ECO:0000313" key="3">
    <source>
        <dbReference type="Proteomes" id="UP000255165"/>
    </source>
</evidence>
<dbReference type="EMBL" id="QKWJ01000121">
    <property type="protein sequence ID" value="RDK05008.1"/>
    <property type="molecule type" value="Genomic_DNA"/>
</dbReference>
<proteinExistence type="predicted"/>
<sequence length="72" mass="7970">MFWQEAPGLAAANDALLAHINWAHYWAVQLLVLMLVLNYCVIAEVARVVGRERMKPMFFGPMSQAGLPAAAK</sequence>
<evidence type="ECO:0000313" key="2">
    <source>
        <dbReference type="EMBL" id="RDK05008.1"/>
    </source>
</evidence>
<comment type="caution">
    <text evidence="2">The sequence shown here is derived from an EMBL/GenBank/DDBJ whole genome shotgun (WGS) entry which is preliminary data.</text>
</comment>
<protein>
    <submittedName>
        <fullName evidence="2">Uncharacterized protein</fullName>
    </submittedName>
</protein>
<keyword evidence="1" id="KW-0812">Transmembrane</keyword>
<keyword evidence="1" id="KW-0472">Membrane</keyword>